<sequence length="213" mass="23409">MKLVISGATGLVGSEVLRQALADPAVEQVVTLTRRPLSVVNPKLKVHVLDDFLDYTSLGADLRADACIWCLGVSQTAVGHDDYVRITHDYAVAAARALIQANQDLRFCFVSGARADPQERSTVRYARIKGRTEKALRALSPNVTSFRPAFIRPPQGRKRPLVVTLYTPLANVMDHFTDGFSVECTQLARCLLAVARHGTGDAVLDNAAIRRWR</sequence>
<gene>
    <name evidence="2" type="ORF">ANK1_4203</name>
    <name evidence="3" type="ORF">ANK2_4204</name>
</gene>
<proteinExistence type="predicted"/>
<protein>
    <submittedName>
        <fullName evidence="2">Oxidoreductase</fullName>
        <ecNumber evidence="2">1.1.1.-</ecNumber>
    </submittedName>
</protein>
<dbReference type="Gene3D" id="3.40.50.720">
    <property type="entry name" value="NAD(P)-binding Rossmann-like Domain"/>
    <property type="match status" value="1"/>
</dbReference>
<dbReference type="InterPro" id="IPR016040">
    <property type="entry name" value="NAD(P)-bd_dom"/>
</dbReference>
<evidence type="ECO:0000313" key="3">
    <source>
        <dbReference type="EMBL" id="VFR61398.1"/>
    </source>
</evidence>
<dbReference type="AlphaFoldDB" id="A0A484Q7P3"/>
<accession>A0A484Q7P3</accession>
<evidence type="ECO:0000313" key="2">
    <source>
        <dbReference type="EMBL" id="VFR32630.1"/>
    </source>
</evidence>
<dbReference type="PANTHER" id="PTHR14097:SF8">
    <property type="entry name" value="NAD(P)-BINDING DOMAIN-CONTAINING PROTEIN"/>
    <property type="match status" value="1"/>
</dbReference>
<dbReference type="Pfam" id="PF13460">
    <property type="entry name" value="NAD_binding_10"/>
    <property type="match status" value="1"/>
</dbReference>
<dbReference type="EMBL" id="CAADIA010000006">
    <property type="protein sequence ID" value="VFR32630.1"/>
    <property type="molecule type" value="Genomic_DNA"/>
</dbReference>
<evidence type="ECO:0000259" key="1">
    <source>
        <dbReference type="Pfam" id="PF13460"/>
    </source>
</evidence>
<dbReference type="PANTHER" id="PTHR14097">
    <property type="entry name" value="OXIDOREDUCTASE HTATIP2"/>
    <property type="match status" value="1"/>
</dbReference>
<dbReference type="EMBL" id="CAADIF010000005">
    <property type="protein sequence ID" value="VFR61398.1"/>
    <property type="molecule type" value="Genomic_DNA"/>
</dbReference>
<dbReference type="SUPFAM" id="SSF51735">
    <property type="entry name" value="NAD(P)-binding Rossmann-fold domains"/>
    <property type="match status" value="1"/>
</dbReference>
<keyword evidence="2" id="KW-0560">Oxidoreductase</keyword>
<dbReference type="EC" id="1.1.1.-" evidence="2"/>
<dbReference type="InterPro" id="IPR036291">
    <property type="entry name" value="NAD(P)-bd_dom_sf"/>
</dbReference>
<organism evidence="2">
    <name type="scientific">plant metagenome</name>
    <dbReference type="NCBI Taxonomy" id="1297885"/>
    <lineage>
        <taxon>unclassified sequences</taxon>
        <taxon>metagenomes</taxon>
        <taxon>organismal metagenomes</taxon>
    </lineage>
</organism>
<name>A0A484Q7P3_9ZZZZ</name>
<dbReference type="GO" id="GO:0016491">
    <property type="term" value="F:oxidoreductase activity"/>
    <property type="evidence" value="ECO:0007669"/>
    <property type="project" value="UniProtKB-KW"/>
</dbReference>
<reference evidence="2" key="1">
    <citation type="submission" date="2019-03" db="EMBL/GenBank/DDBJ databases">
        <authorList>
            <person name="Danneels B."/>
        </authorList>
    </citation>
    <scope>NUCLEOTIDE SEQUENCE</scope>
</reference>
<feature type="domain" description="NAD(P)-binding" evidence="1">
    <location>
        <begin position="7"/>
        <end position="158"/>
    </location>
</feature>